<dbReference type="InterPro" id="IPR027470">
    <property type="entry name" value="Cation_efflux_CTD"/>
</dbReference>
<evidence type="ECO:0000256" key="4">
    <source>
        <dbReference type="ARBA" id="ARBA00022692"/>
    </source>
</evidence>
<feature type="compositionally biased region" description="Gly residues" evidence="8">
    <location>
        <begin position="41"/>
        <end position="50"/>
    </location>
</feature>
<accession>A0A3Q9UKT6</accession>
<feature type="transmembrane region" description="Helical" evidence="9">
    <location>
        <begin position="125"/>
        <end position="150"/>
    </location>
</feature>
<sequence length="408" mass="42881">MSEHRDPTERDERHSCGEDAGHLAHSPGGSHRNPDSHGVSGPDGGSGPEGSGPWTISGAHGPSDSRTAPGAKSVPGSHRLPDPSAQNSSAVQRPGHQHDEHQRDEHRHGGHQHGGHGVSRRRLSAALAVTVVVLVLELVGASISGSLALAADAGHMAVDSTGLVVALIATVLMARPRDDRHTWGWERSEIIAAALQAGMLVIICLMVAWEAIQRLASPTPLDPLPMLAIGVIGLVANAVSLFILAGGRGDSLNMRAAFLEVANDALGSLAVIVAAILALTTGWHTGDAVASLFIAVLMAPRAVVLLRRSLRILMEETPEGLDLAMVRDHILSIPGVDDVHDLHVTTISTGNVSLTAHLTVAPEVDEPGSVLIVHALEDCVASHFPVPVTHSTVQIDSPQHRDHERLRH</sequence>
<organism evidence="12 13">
    <name type="scientific">Acidipropionibacterium jensenii</name>
    <dbReference type="NCBI Taxonomy" id="1749"/>
    <lineage>
        <taxon>Bacteria</taxon>
        <taxon>Bacillati</taxon>
        <taxon>Actinomycetota</taxon>
        <taxon>Actinomycetes</taxon>
        <taxon>Propionibacteriales</taxon>
        <taxon>Propionibacteriaceae</taxon>
        <taxon>Acidipropionibacterium</taxon>
    </lineage>
</organism>
<reference evidence="13" key="1">
    <citation type="submission" date="2017-12" db="EMBL/GenBank/DDBJ databases">
        <title>Whole genome sequencing of Acidipropionibacterium jensenii strains JS279 and JS280.</title>
        <authorList>
            <person name="Deptula P."/>
            <person name="Laine P."/>
            <person name="Smolander O.-P."/>
            <person name="Paulin L."/>
            <person name="Auvinen P."/>
            <person name="Varmanen P."/>
        </authorList>
    </citation>
    <scope>NUCLEOTIDE SEQUENCE [LARGE SCALE GENOMIC DNA]</scope>
    <source>
        <strain evidence="13">JS280</strain>
    </source>
</reference>
<evidence type="ECO:0000256" key="1">
    <source>
        <dbReference type="ARBA" id="ARBA00004141"/>
    </source>
</evidence>
<dbReference type="GO" id="GO:0005385">
    <property type="term" value="F:zinc ion transmembrane transporter activity"/>
    <property type="evidence" value="ECO:0007669"/>
    <property type="project" value="TreeGrafter"/>
</dbReference>
<evidence type="ECO:0000259" key="10">
    <source>
        <dbReference type="Pfam" id="PF01545"/>
    </source>
</evidence>
<dbReference type="EMBL" id="CP025570">
    <property type="protein sequence ID" value="AZZ39481.1"/>
    <property type="molecule type" value="Genomic_DNA"/>
</dbReference>
<feature type="compositionally biased region" description="Basic and acidic residues" evidence="8">
    <location>
        <begin position="96"/>
        <end position="107"/>
    </location>
</feature>
<feature type="transmembrane region" description="Helical" evidence="9">
    <location>
        <begin position="190"/>
        <end position="212"/>
    </location>
</feature>
<dbReference type="PANTHER" id="PTHR11562:SF17">
    <property type="entry name" value="RE54080P-RELATED"/>
    <property type="match status" value="1"/>
</dbReference>
<feature type="transmembrane region" description="Helical" evidence="9">
    <location>
        <begin position="224"/>
        <end position="244"/>
    </location>
</feature>
<dbReference type="PANTHER" id="PTHR11562">
    <property type="entry name" value="CATION EFFLUX PROTEIN/ ZINC TRANSPORTER"/>
    <property type="match status" value="1"/>
</dbReference>
<dbReference type="NCBIfam" id="TIGR01297">
    <property type="entry name" value="CDF"/>
    <property type="match status" value="1"/>
</dbReference>
<dbReference type="InterPro" id="IPR050681">
    <property type="entry name" value="CDF/SLC30A"/>
</dbReference>
<name>A0A3Q9UKT6_9ACTN</name>
<dbReference type="Gene3D" id="1.20.1510.10">
    <property type="entry name" value="Cation efflux protein transmembrane domain"/>
    <property type="match status" value="1"/>
</dbReference>
<keyword evidence="5 9" id="KW-1133">Transmembrane helix</keyword>
<evidence type="ECO:0000256" key="7">
    <source>
        <dbReference type="ARBA" id="ARBA00023136"/>
    </source>
</evidence>
<feature type="domain" description="Cation efflux protein transmembrane" evidence="10">
    <location>
        <begin position="125"/>
        <end position="314"/>
    </location>
</feature>
<keyword evidence="7 9" id="KW-0472">Membrane</keyword>
<evidence type="ECO:0000256" key="2">
    <source>
        <dbReference type="ARBA" id="ARBA00008873"/>
    </source>
</evidence>
<dbReference type="SUPFAM" id="SSF161111">
    <property type="entry name" value="Cation efflux protein transmembrane domain-like"/>
    <property type="match status" value="1"/>
</dbReference>
<dbReference type="InterPro" id="IPR002524">
    <property type="entry name" value="Cation_efflux"/>
</dbReference>
<dbReference type="Pfam" id="PF16916">
    <property type="entry name" value="ZT_dimer"/>
    <property type="match status" value="1"/>
</dbReference>
<dbReference type="InterPro" id="IPR027469">
    <property type="entry name" value="Cation_efflux_TMD_sf"/>
</dbReference>
<comment type="subcellular location">
    <subcellularLocation>
        <location evidence="1">Membrane</location>
        <topology evidence="1">Multi-pass membrane protein</topology>
    </subcellularLocation>
</comment>
<evidence type="ECO:0000256" key="8">
    <source>
        <dbReference type="SAM" id="MobiDB-lite"/>
    </source>
</evidence>
<keyword evidence="6" id="KW-0406">Ion transport</keyword>
<protein>
    <submittedName>
        <fullName evidence="12">Cation transporter</fullName>
    </submittedName>
</protein>
<feature type="domain" description="Cation efflux protein cytoplasmic" evidence="11">
    <location>
        <begin position="318"/>
        <end position="396"/>
    </location>
</feature>
<feature type="transmembrane region" description="Helical" evidence="9">
    <location>
        <begin position="265"/>
        <end position="283"/>
    </location>
</feature>
<feature type="transmembrane region" description="Helical" evidence="9">
    <location>
        <begin position="156"/>
        <end position="174"/>
    </location>
</feature>
<gene>
    <name evidence="12" type="ORF">C0Z10_06650</name>
</gene>
<dbReference type="KEGG" id="aji:C0Z10_06650"/>
<evidence type="ECO:0000256" key="6">
    <source>
        <dbReference type="ARBA" id="ARBA00023065"/>
    </source>
</evidence>
<evidence type="ECO:0000259" key="11">
    <source>
        <dbReference type="Pfam" id="PF16916"/>
    </source>
</evidence>
<keyword evidence="3" id="KW-0813">Transport</keyword>
<dbReference type="GO" id="GO:0005886">
    <property type="term" value="C:plasma membrane"/>
    <property type="evidence" value="ECO:0007669"/>
    <property type="project" value="TreeGrafter"/>
</dbReference>
<evidence type="ECO:0000313" key="13">
    <source>
        <dbReference type="Proteomes" id="UP000285875"/>
    </source>
</evidence>
<dbReference type="InterPro" id="IPR058533">
    <property type="entry name" value="Cation_efflux_TM"/>
</dbReference>
<feature type="compositionally biased region" description="Basic residues" evidence="8">
    <location>
        <begin position="108"/>
        <end position="119"/>
    </location>
</feature>
<dbReference type="AlphaFoldDB" id="A0A3Q9UKT6"/>
<evidence type="ECO:0000256" key="5">
    <source>
        <dbReference type="ARBA" id="ARBA00022989"/>
    </source>
</evidence>
<feature type="compositionally biased region" description="Basic and acidic residues" evidence="8">
    <location>
        <begin position="1"/>
        <end position="22"/>
    </location>
</feature>
<dbReference type="SUPFAM" id="SSF160240">
    <property type="entry name" value="Cation efflux protein cytoplasmic domain-like"/>
    <property type="match status" value="1"/>
</dbReference>
<dbReference type="Proteomes" id="UP000285875">
    <property type="component" value="Chromosome"/>
</dbReference>
<feature type="region of interest" description="Disordered" evidence="8">
    <location>
        <begin position="1"/>
        <end position="119"/>
    </location>
</feature>
<evidence type="ECO:0000313" key="12">
    <source>
        <dbReference type="EMBL" id="AZZ39481.1"/>
    </source>
</evidence>
<proteinExistence type="inferred from homology"/>
<feature type="transmembrane region" description="Helical" evidence="9">
    <location>
        <begin position="289"/>
        <end position="306"/>
    </location>
</feature>
<dbReference type="InterPro" id="IPR036837">
    <property type="entry name" value="Cation_efflux_CTD_sf"/>
</dbReference>
<evidence type="ECO:0000256" key="3">
    <source>
        <dbReference type="ARBA" id="ARBA00022448"/>
    </source>
</evidence>
<evidence type="ECO:0000256" key="9">
    <source>
        <dbReference type="SAM" id="Phobius"/>
    </source>
</evidence>
<comment type="similarity">
    <text evidence="2">Belongs to the cation diffusion facilitator (CDF) transporter (TC 2.A.4) family. SLC30A subfamily.</text>
</comment>
<keyword evidence="4 9" id="KW-0812">Transmembrane</keyword>
<dbReference type="Pfam" id="PF01545">
    <property type="entry name" value="Cation_efflux"/>
    <property type="match status" value="1"/>
</dbReference>